<reference evidence="5" key="1">
    <citation type="submission" date="2022-01" db="EMBL/GenBank/DDBJ databases">
        <authorList>
            <person name="Braso-Vives M."/>
        </authorList>
    </citation>
    <scope>NUCLEOTIDE SEQUENCE</scope>
</reference>
<protein>
    <submittedName>
        <fullName evidence="5">DFFA protein</fullName>
    </submittedName>
</protein>
<feature type="region of interest" description="Disordered" evidence="3">
    <location>
        <begin position="84"/>
        <end position="103"/>
    </location>
</feature>
<dbReference type="Proteomes" id="UP000838412">
    <property type="component" value="Chromosome 11"/>
</dbReference>
<evidence type="ECO:0000256" key="3">
    <source>
        <dbReference type="SAM" id="MobiDB-lite"/>
    </source>
</evidence>
<evidence type="ECO:0000259" key="4">
    <source>
        <dbReference type="PROSITE" id="PS51135"/>
    </source>
</evidence>
<feature type="domain" description="CIDE-N" evidence="4">
    <location>
        <begin position="5"/>
        <end position="83"/>
    </location>
</feature>
<dbReference type="SUPFAM" id="SSF54277">
    <property type="entry name" value="CAD &amp; PB1 domains"/>
    <property type="match status" value="1"/>
</dbReference>
<dbReference type="Pfam" id="PF09033">
    <property type="entry name" value="DFF-C"/>
    <property type="match status" value="1"/>
</dbReference>
<keyword evidence="6" id="KW-1185">Reference proteome</keyword>
<evidence type="ECO:0000256" key="1">
    <source>
        <dbReference type="ARBA" id="ARBA00022703"/>
    </source>
</evidence>
<dbReference type="PROSITE" id="PS51135">
    <property type="entry name" value="CIDE_N"/>
    <property type="match status" value="1"/>
</dbReference>
<evidence type="ECO:0000313" key="5">
    <source>
        <dbReference type="EMBL" id="CAH1239574.1"/>
    </source>
</evidence>
<sequence length="250" mass="27917">MYAAQGKAFRVWDGERKVKVGVVARSLHELKSKGRQHLNLPEEEDLSIVLEEDGTVVADNEFFQFIPDQTVVQLLTEGQEWRPEVPDDVTQTDGTDEADTAGPIVDLSTDNEVRQLCRKLRQDIAAIVSFTPFQLELLSDADVEELTSQLELDKGSVEQLQEACQQRVLDRRRTQEAVELLQLLREAPEAGGNGQDATDAPISVVAWEGTTVASNNFINLTHFHNCLLVQKCLKQPILLCFLNLSSDSVF</sequence>
<dbReference type="InterPro" id="IPR003508">
    <property type="entry name" value="CIDE-N_dom"/>
</dbReference>
<evidence type="ECO:0000313" key="6">
    <source>
        <dbReference type="Proteomes" id="UP000838412"/>
    </source>
</evidence>
<organism evidence="5 6">
    <name type="scientific">Branchiostoma lanceolatum</name>
    <name type="common">Common lancelet</name>
    <name type="synonym">Amphioxus lanceolatum</name>
    <dbReference type="NCBI Taxonomy" id="7740"/>
    <lineage>
        <taxon>Eukaryota</taxon>
        <taxon>Metazoa</taxon>
        <taxon>Chordata</taxon>
        <taxon>Cephalochordata</taxon>
        <taxon>Leptocardii</taxon>
        <taxon>Amphioxiformes</taxon>
        <taxon>Branchiostomatidae</taxon>
        <taxon>Branchiostoma</taxon>
    </lineage>
</organism>
<dbReference type="InterPro" id="IPR015121">
    <property type="entry name" value="DNA_fragmentation_mid_dom"/>
</dbReference>
<keyword evidence="1 2" id="KW-0053">Apoptosis</keyword>
<dbReference type="EMBL" id="OV696696">
    <property type="protein sequence ID" value="CAH1239574.1"/>
    <property type="molecule type" value="Genomic_DNA"/>
</dbReference>
<dbReference type="PANTHER" id="PTHR12306:SF15">
    <property type="entry name" value="DNAATION FACTOR-RELATED PROTEIN 1, ISOFORM B-RELATED"/>
    <property type="match status" value="1"/>
</dbReference>
<dbReference type="OrthoDB" id="6475906at2759"/>
<dbReference type="AlphaFoldDB" id="A0A8J9YP42"/>
<dbReference type="Pfam" id="PF02017">
    <property type="entry name" value="CIDE-N"/>
    <property type="match status" value="1"/>
</dbReference>
<proteinExistence type="predicted"/>
<dbReference type="GO" id="GO:0006915">
    <property type="term" value="P:apoptotic process"/>
    <property type="evidence" value="ECO:0007669"/>
    <property type="project" value="UniProtKB-UniRule"/>
</dbReference>
<dbReference type="SMART" id="SM00266">
    <property type="entry name" value="CAD"/>
    <property type="match status" value="1"/>
</dbReference>
<evidence type="ECO:0000256" key="2">
    <source>
        <dbReference type="PROSITE-ProRule" id="PRU00447"/>
    </source>
</evidence>
<gene>
    <name evidence="5" type="primary">DFFA</name>
    <name evidence="5" type="ORF">BLAG_LOCUS3827</name>
</gene>
<name>A0A8J9YP42_BRALA</name>
<dbReference type="Gene3D" id="3.10.20.10">
    <property type="match status" value="1"/>
</dbReference>
<dbReference type="PANTHER" id="PTHR12306">
    <property type="entry name" value="CELL DEATH ACTIVATOR CIDE"/>
    <property type="match status" value="1"/>
</dbReference>
<accession>A0A8J9YP42</accession>
<dbReference type="Gene3D" id="1.10.1490.10">
    <property type="entry name" value="C-terminal domain of DFF45/ICAD (DFF-C domain)"/>
    <property type="match status" value="1"/>
</dbReference>
<dbReference type="GO" id="GO:0042981">
    <property type="term" value="P:regulation of apoptotic process"/>
    <property type="evidence" value="ECO:0007669"/>
    <property type="project" value="TreeGrafter"/>
</dbReference>